<accession>G8U1A6</accession>
<keyword evidence="2" id="KW-0472">Membrane</keyword>
<organism evidence="4 5">
    <name type="scientific">Sulfobacillus acidophilus (strain ATCC 700253 / DSM 10332 / NAL)</name>
    <dbReference type="NCBI Taxonomy" id="679936"/>
    <lineage>
        <taxon>Bacteria</taxon>
        <taxon>Bacillati</taxon>
        <taxon>Bacillota</taxon>
        <taxon>Clostridia</taxon>
        <taxon>Eubacteriales</taxon>
        <taxon>Clostridiales Family XVII. Incertae Sedis</taxon>
        <taxon>Sulfobacillus</taxon>
    </lineage>
</organism>
<reference evidence="5" key="1">
    <citation type="submission" date="2011-12" db="EMBL/GenBank/DDBJ databases">
        <title>The complete genome of chromosome of Sulfobacillus acidophilus DSM 10332.</title>
        <authorList>
            <person name="Lucas S."/>
            <person name="Han J."/>
            <person name="Lapidus A."/>
            <person name="Bruce D."/>
            <person name="Goodwin L."/>
            <person name="Pitluck S."/>
            <person name="Peters L."/>
            <person name="Kyrpides N."/>
            <person name="Mavromatis K."/>
            <person name="Ivanova N."/>
            <person name="Mikhailova N."/>
            <person name="Chertkov O."/>
            <person name="Saunders E."/>
            <person name="Detter J.C."/>
            <person name="Tapia R."/>
            <person name="Han C."/>
            <person name="Land M."/>
            <person name="Hauser L."/>
            <person name="Markowitz V."/>
            <person name="Cheng J.-F."/>
            <person name="Hugenholtz P."/>
            <person name="Woyke T."/>
            <person name="Wu D."/>
            <person name="Pukall R."/>
            <person name="Gehrich-Schroeter G."/>
            <person name="Schneider S."/>
            <person name="Klenk H.-P."/>
            <person name="Eisen J.A."/>
        </authorList>
    </citation>
    <scope>NUCLEOTIDE SEQUENCE [LARGE SCALE GENOMIC DNA]</scope>
    <source>
        <strain evidence="5">ATCC 700253 / DSM 10332 / NAL</strain>
    </source>
</reference>
<dbReference type="HOGENOM" id="CLU_006533_0_3_9"/>
<dbReference type="STRING" id="679936.Sulac_1934"/>
<dbReference type="PANTHER" id="PTHR10566">
    <property type="entry name" value="CHAPERONE-ACTIVITY OF BC1 COMPLEX CABC1 -RELATED"/>
    <property type="match status" value="1"/>
</dbReference>
<dbReference type="InterPro" id="IPR000719">
    <property type="entry name" value="Prot_kinase_dom"/>
</dbReference>
<dbReference type="PANTHER" id="PTHR10566:SF113">
    <property type="entry name" value="PROTEIN ACTIVITY OF BC1 COMPLEX KINASE 7, CHLOROPLASTIC"/>
    <property type="match status" value="1"/>
</dbReference>
<dbReference type="EMBL" id="CP003179">
    <property type="protein sequence ID" value="AEW05426.1"/>
    <property type="molecule type" value="Genomic_DNA"/>
</dbReference>
<dbReference type="KEGG" id="sap:Sulac_1934"/>
<dbReference type="Gene3D" id="1.10.510.10">
    <property type="entry name" value="Transferase(Phosphotransferase) domain 1"/>
    <property type="match status" value="1"/>
</dbReference>
<dbReference type="InterPro" id="IPR004147">
    <property type="entry name" value="ABC1_dom"/>
</dbReference>
<proteinExistence type="inferred from homology"/>
<dbReference type="GO" id="GO:0004672">
    <property type="term" value="F:protein kinase activity"/>
    <property type="evidence" value="ECO:0007669"/>
    <property type="project" value="InterPro"/>
</dbReference>
<evidence type="ECO:0000256" key="1">
    <source>
        <dbReference type="ARBA" id="ARBA00009670"/>
    </source>
</evidence>
<evidence type="ECO:0000256" key="2">
    <source>
        <dbReference type="SAM" id="Phobius"/>
    </source>
</evidence>
<dbReference type="SUPFAM" id="SSF56112">
    <property type="entry name" value="Protein kinase-like (PK-like)"/>
    <property type="match status" value="1"/>
</dbReference>
<dbReference type="AlphaFoldDB" id="G8U1A6"/>
<protein>
    <submittedName>
        <fullName evidence="4">ABC-1 domain-containing protein</fullName>
    </submittedName>
</protein>
<dbReference type="CDD" id="cd05121">
    <property type="entry name" value="ABC1_ADCK3-like"/>
    <property type="match status" value="1"/>
</dbReference>
<gene>
    <name evidence="4" type="ordered locus">Sulac_1934</name>
</gene>
<dbReference type="InterPro" id="IPR011009">
    <property type="entry name" value="Kinase-like_dom_sf"/>
</dbReference>
<comment type="similarity">
    <text evidence="1">Belongs to the protein kinase superfamily. ADCK protein kinase family.</text>
</comment>
<keyword evidence="2" id="KW-1133">Transmembrane helix</keyword>
<evidence type="ECO:0000259" key="3">
    <source>
        <dbReference type="PROSITE" id="PS50011"/>
    </source>
</evidence>
<reference evidence="4 5" key="2">
    <citation type="journal article" date="2012" name="Stand. Genomic Sci.">
        <title>Complete genome sequence of the moderately thermophilic mineral-sulfide-oxidizing firmicute Sulfobacillus acidophilus type strain (NAL(T)).</title>
        <authorList>
            <person name="Anderson I."/>
            <person name="Chertkov O."/>
            <person name="Chen A."/>
            <person name="Saunders E."/>
            <person name="Lapidus A."/>
            <person name="Nolan M."/>
            <person name="Lucas S."/>
            <person name="Hammon N."/>
            <person name="Deshpande S."/>
            <person name="Cheng J.F."/>
            <person name="Han C."/>
            <person name="Tapia R."/>
            <person name="Goodwin L.A."/>
            <person name="Pitluck S."/>
            <person name="Liolios K."/>
            <person name="Pagani I."/>
            <person name="Ivanova N."/>
            <person name="Mikhailova N."/>
            <person name="Pati A."/>
            <person name="Palaniappan K."/>
            <person name="Land M."/>
            <person name="Pan C."/>
            <person name="Rohde M."/>
            <person name="Pukall R."/>
            <person name="Goker M."/>
            <person name="Detter J.C."/>
            <person name="Woyke T."/>
            <person name="Bristow J."/>
            <person name="Eisen J.A."/>
            <person name="Markowitz V."/>
            <person name="Hugenholtz P."/>
            <person name="Kyrpides N.C."/>
            <person name="Klenk H.P."/>
            <person name="Mavromatis K."/>
        </authorList>
    </citation>
    <scope>NUCLEOTIDE SEQUENCE [LARGE SCALE GENOMIC DNA]</scope>
    <source>
        <strain evidence="5">ATCC 700253 / DSM 10332 / NAL</strain>
    </source>
</reference>
<sequence length="576" mass="65463">MTTPNYPMHPVRRSAAIFRLALSYWRDSRTIRRLERSALPAVEKDQRIQALFKAGGIRLRETALALGGLIIKVGQFLSARSDILPAAFVHELQSLQDEVPPAPFEAIQSLLRQEWQTDWATVLLDLQPEPMAAASLGQVHFARLRATGQAVAVKVQRPDIPVLAAIDLRALRIIMGVMERTTTVGRRLRVTALLDEFEKLVGEELDYVQEAAHLTRFRDNFRDHPTVRVPDVITEWTRARVLVMTYVPGIKLTNRAQLLDVGLDPTRLATHIIDAYLQQILVDGLVHIDPHPGNLLTDQEGHLIFLDFGMMARIGPSERQAVSDLLRAITQNRPEDVAYALQMLGFLEPWANMTQLTRALRLFMGELMGTPLAPGPQRDQAVQALQTFLYEEPLRFPALYLFLGRALGMLFGLVETLDPDREWSRVLTEQVLPWVQRARRGQRAGWTRWLDQLAERLDEPVASAVLLAGGWLSDQVGRWSQWPGRLERVLRQIEDGRMTTQPEITPVLSRLDTLSEWARSAFRALVAIWLVLAAWFYEASHLVVWAKGLVIGLSGMVLLISGRRRRRWGRPRRERL</sequence>
<feature type="domain" description="Protein kinase" evidence="3">
    <location>
        <begin position="125"/>
        <end position="536"/>
    </location>
</feature>
<keyword evidence="2" id="KW-0812">Transmembrane</keyword>
<dbReference type="PATRIC" id="fig|679936.5.peg.1999"/>
<dbReference type="GO" id="GO:0005524">
    <property type="term" value="F:ATP binding"/>
    <property type="evidence" value="ECO:0007669"/>
    <property type="project" value="InterPro"/>
</dbReference>
<keyword evidence="5" id="KW-1185">Reference proteome</keyword>
<dbReference type="PROSITE" id="PS50011">
    <property type="entry name" value="PROTEIN_KINASE_DOM"/>
    <property type="match status" value="1"/>
</dbReference>
<evidence type="ECO:0000313" key="5">
    <source>
        <dbReference type="Proteomes" id="UP000005439"/>
    </source>
</evidence>
<dbReference type="Pfam" id="PF03109">
    <property type="entry name" value="ABC1"/>
    <property type="match status" value="1"/>
</dbReference>
<dbReference type="InterPro" id="IPR050154">
    <property type="entry name" value="UbiB_kinase"/>
</dbReference>
<feature type="transmembrane region" description="Helical" evidence="2">
    <location>
        <begin position="543"/>
        <end position="562"/>
    </location>
</feature>
<dbReference type="Proteomes" id="UP000005439">
    <property type="component" value="Chromosome"/>
</dbReference>
<evidence type="ECO:0000313" key="4">
    <source>
        <dbReference type="EMBL" id="AEW05426.1"/>
    </source>
</evidence>
<name>G8U1A6_SULAD</name>